<evidence type="ECO:0000313" key="1">
    <source>
        <dbReference type="EMBL" id="KGA39408.1"/>
    </source>
</evidence>
<proteinExistence type="predicted"/>
<comment type="caution">
    <text evidence="1">The sequence shown here is derived from an EMBL/GenBank/DDBJ whole genome shotgun (WGS) entry which is preliminary data.</text>
</comment>
<keyword evidence="2" id="KW-1185">Reference proteome</keyword>
<reference evidence="1 2" key="1">
    <citation type="submission" date="2014-08" db="EMBL/GenBank/DDBJ databases">
        <title>Genome sequences of NCPPB Pectobacterium isolates.</title>
        <authorList>
            <person name="Glover R.H."/>
            <person name="Sapp M."/>
            <person name="Elphinstone J."/>
        </authorList>
    </citation>
    <scope>NUCLEOTIDE SEQUENCE [LARGE SCALE GENOMIC DNA]</scope>
    <source>
        <strain evidence="1 2">NCPPB3841</strain>
    </source>
</reference>
<accession>A0ABR4VJ71</accession>
<name>A0ABR4VJ71_9GAMM</name>
<evidence type="ECO:0000313" key="2">
    <source>
        <dbReference type="Proteomes" id="UP000029447"/>
    </source>
</evidence>
<dbReference type="RefSeq" id="WP_044208892.1">
    <property type="nucleotide sequence ID" value="NZ_JQOF01000037.1"/>
</dbReference>
<dbReference type="EMBL" id="JQOF01000037">
    <property type="protein sequence ID" value="KGA39408.1"/>
    <property type="molecule type" value="Genomic_DNA"/>
</dbReference>
<dbReference type="Proteomes" id="UP000029447">
    <property type="component" value="Unassembled WGS sequence"/>
</dbReference>
<organism evidence="1 2">
    <name type="scientific">Pectobacterium odoriferum</name>
    <dbReference type="NCBI Taxonomy" id="78398"/>
    <lineage>
        <taxon>Bacteria</taxon>
        <taxon>Pseudomonadati</taxon>
        <taxon>Pseudomonadota</taxon>
        <taxon>Gammaproteobacteria</taxon>
        <taxon>Enterobacterales</taxon>
        <taxon>Pectobacteriaceae</taxon>
        <taxon>Pectobacterium</taxon>
    </lineage>
</organism>
<sequence length="86" mass="9426">MEQTATLRIQTDENGNKYIAGAVIGDATISKLYIKPDDTDEQRRNAALESRVAMLELQLTQNTTQLDAAMSQAASTAVELLSLNQR</sequence>
<gene>
    <name evidence="1" type="ORF">KU75_22915</name>
</gene>
<protein>
    <submittedName>
        <fullName evidence="1">Uncharacterized protein</fullName>
    </submittedName>
</protein>